<dbReference type="EMBL" id="VFJC01000015">
    <property type="protein sequence ID" value="KAB5550560.1"/>
    <property type="molecule type" value="Genomic_DNA"/>
</dbReference>
<name>A0A5N5M672_PANHP</name>
<reference evidence="2 3" key="1">
    <citation type="submission" date="2019-06" db="EMBL/GenBank/DDBJ databases">
        <title>A chromosome-scale genome assembly of the striped catfish, Pangasianodon hypophthalmus.</title>
        <authorList>
            <person name="Wen M."/>
            <person name="Zahm M."/>
            <person name="Roques C."/>
            <person name="Cabau C."/>
            <person name="Klopp C."/>
            <person name="Donnadieu C."/>
            <person name="Jouanno E."/>
            <person name="Avarre J.-C."/>
            <person name="Campet M."/>
            <person name="Ha T.T.T."/>
            <person name="Dugue R."/>
            <person name="Lampietro C."/>
            <person name="Louis A."/>
            <person name="Herpin A."/>
            <person name="Echchiki A."/>
            <person name="Berthelot C."/>
            <person name="Parey E."/>
            <person name="Roest-Crollius H."/>
            <person name="Braasch I."/>
            <person name="Postlethwait J."/>
            <person name="Bobe J."/>
            <person name="Montfort J."/>
            <person name="Bouchez O."/>
            <person name="Begum T."/>
            <person name="Schartl M."/>
            <person name="Guiguen Y."/>
        </authorList>
    </citation>
    <scope>NUCLEOTIDE SEQUENCE [LARGE SCALE GENOMIC DNA]</scope>
    <source>
        <strain evidence="2 3">Indonesia</strain>
        <tissue evidence="2">Blood</tissue>
    </source>
</reference>
<comment type="caution">
    <text evidence="2">The sequence shown here is derived from an EMBL/GenBank/DDBJ whole genome shotgun (WGS) entry which is preliminary data.</text>
</comment>
<keyword evidence="3" id="KW-1185">Reference proteome</keyword>
<organism evidence="2 3">
    <name type="scientific">Pangasianodon hypophthalmus</name>
    <name type="common">Striped catfish</name>
    <name type="synonym">Helicophagus hypophthalmus</name>
    <dbReference type="NCBI Taxonomy" id="310915"/>
    <lineage>
        <taxon>Eukaryota</taxon>
        <taxon>Metazoa</taxon>
        <taxon>Chordata</taxon>
        <taxon>Craniata</taxon>
        <taxon>Vertebrata</taxon>
        <taxon>Euteleostomi</taxon>
        <taxon>Actinopterygii</taxon>
        <taxon>Neopterygii</taxon>
        <taxon>Teleostei</taxon>
        <taxon>Ostariophysi</taxon>
        <taxon>Siluriformes</taxon>
        <taxon>Pangasiidae</taxon>
        <taxon>Pangasianodon</taxon>
    </lineage>
</organism>
<dbReference type="Proteomes" id="UP000327468">
    <property type="component" value="Chromosome 14"/>
</dbReference>
<protein>
    <submittedName>
        <fullName evidence="2">Uncharacterized protein</fullName>
    </submittedName>
</protein>
<evidence type="ECO:0000313" key="2">
    <source>
        <dbReference type="EMBL" id="KAB5550560.1"/>
    </source>
</evidence>
<feature type="region of interest" description="Disordered" evidence="1">
    <location>
        <begin position="36"/>
        <end position="65"/>
    </location>
</feature>
<sequence>MRGHELVKKSQCFQHECSVAAAASVKTGTAAMTSAGQVARRGVQSGPRRAHKAPGGDFSKPLELT</sequence>
<proteinExistence type="predicted"/>
<evidence type="ECO:0000313" key="3">
    <source>
        <dbReference type="Proteomes" id="UP000327468"/>
    </source>
</evidence>
<evidence type="ECO:0000256" key="1">
    <source>
        <dbReference type="SAM" id="MobiDB-lite"/>
    </source>
</evidence>
<gene>
    <name evidence="2" type="ORF">PHYPO_G00055100</name>
</gene>
<accession>A0A5N5M672</accession>
<dbReference type="AlphaFoldDB" id="A0A5N5M672"/>